<reference evidence="2" key="2">
    <citation type="journal article" date="2023" name="IMA Fungus">
        <title>Comparative genomic study of the Penicillium genus elucidates a diverse pangenome and 15 lateral gene transfer events.</title>
        <authorList>
            <person name="Petersen C."/>
            <person name="Sorensen T."/>
            <person name="Nielsen M.R."/>
            <person name="Sondergaard T.E."/>
            <person name="Sorensen J.L."/>
            <person name="Fitzpatrick D.A."/>
            <person name="Frisvad J.C."/>
            <person name="Nielsen K.L."/>
        </authorList>
    </citation>
    <scope>NUCLEOTIDE SEQUENCE</scope>
    <source>
        <strain evidence="2">IBT 29864</strain>
    </source>
</reference>
<dbReference type="EMBL" id="JAPZBS010000010">
    <property type="protein sequence ID" value="KAJ5355378.1"/>
    <property type="molecule type" value="Genomic_DNA"/>
</dbReference>
<evidence type="ECO:0000256" key="1">
    <source>
        <dbReference type="SAM" id="MobiDB-lite"/>
    </source>
</evidence>
<protein>
    <submittedName>
        <fullName evidence="2">Uncharacterized protein</fullName>
    </submittedName>
</protein>
<accession>A0A9W9RD86</accession>
<comment type="caution">
    <text evidence="2">The sequence shown here is derived from an EMBL/GenBank/DDBJ whole genome shotgun (WGS) entry which is preliminary data.</text>
</comment>
<sequence>MPTSRFNPELAAERHNKILELGWIGSGRELNSLPSTTWWEHFSPISFDLACRLKPKLIRFLRSAKVGIYDDQKFHLFFHVRGLFHKDWLFLSEDGWMCDLPRDRYISLYYSSGSHSDEEVGIVFDQETELVSFIPLWDYLYTSTKGDWPWIPLQDIFQAYLDMIQDKKVTTYSDIDGETTRWLCQKFPWEIHQHTSIDVERAISAFTRLLDAIECRLPQKSQRAPSSQLRENSEQHTEAQSDQQIYFPYTDSVLDNSFVRDNSFARAFLSTLPARHVSFRCIAPGIQIQSPTEFMSQPFADRRDNYDRQFYRRDENPPSIPLLLLRGKGENKSPWVRPWFPDGIVEDISSGLYIEPPEDWRPEDSGNETRLLLPFAIGKNKFARSSEGRFIGRWGSGNDTDGLYRVSFASGIMPLDSFSSHIHRVLLNWAERVKNGDWEVNEDGVAAGIEKFKDADTQEHWKKYHIPWPA</sequence>
<feature type="compositionally biased region" description="Polar residues" evidence="1">
    <location>
        <begin position="221"/>
        <end position="230"/>
    </location>
</feature>
<proteinExistence type="predicted"/>
<organism evidence="2 3">
    <name type="scientific">Penicillium cataractarum</name>
    <dbReference type="NCBI Taxonomy" id="2100454"/>
    <lineage>
        <taxon>Eukaryota</taxon>
        <taxon>Fungi</taxon>
        <taxon>Dikarya</taxon>
        <taxon>Ascomycota</taxon>
        <taxon>Pezizomycotina</taxon>
        <taxon>Eurotiomycetes</taxon>
        <taxon>Eurotiomycetidae</taxon>
        <taxon>Eurotiales</taxon>
        <taxon>Aspergillaceae</taxon>
        <taxon>Penicillium</taxon>
    </lineage>
</organism>
<dbReference type="AlphaFoldDB" id="A0A9W9RD86"/>
<dbReference type="Proteomes" id="UP001147782">
    <property type="component" value="Unassembled WGS sequence"/>
</dbReference>
<name>A0A9W9RD86_9EURO</name>
<evidence type="ECO:0000313" key="3">
    <source>
        <dbReference type="Proteomes" id="UP001147782"/>
    </source>
</evidence>
<gene>
    <name evidence="2" type="ORF">N7496_012590</name>
</gene>
<keyword evidence="3" id="KW-1185">Reference proteome</keyword>
<dbReference type="GeneID" id="81444682"/>
<evidence type="ECO:0000313" key="2">
    <source>
        <dbReference type="EMBL" id="KAJ5355378.1"/>
    </source>
</evidence>
<feature type="region of interest" description="Disordered" evidence="1">
    <location>
        <begin position="221"/>
        <end position="241"/>
    </location>
</feature>
<dbReference type="RefSeq" id="XP_056549401.1">
    <property type="nucleotide sequence ID" value="XM_056705503.1"/>
</dbReference>
<dbReference type="OrthoDB" id="3029470at2759"/>
<reference evidence="2" key="1">
    <citation type="submission" date="2022-11" db="EMBL/GenBank/DDBJ databases">
        <authorList>
            <person name="Petersen C."/>
        </authorList>
    </citation>
    <scope>NUCLEOTIDE SEQUENCE</scope>
    <source>
        <strain evidence="2">IBT 29864</strain>
    </source>
</reference>